<dbReference type="PANTHER" id="PTHR48409:SF1">
    <property type="entry name" value="GLYCOSYLTRANSFERASE FAMILY PROTEIN 64 C3"/>
    <property type="match status" value="1"/>
</dbReference>
<comment type="caution">
    <text evidence="5">The sequence shown here is derived from an EMBL/GenBank/DDBJ whole genome shotgun (WGS) entry which is preliminary data.</text>
</comment>
<dbReference type="AlphaFoldDB" id="A0AAP0N9Q0"/>
<evidence type="ECO:0000256" key="1">
    <source>
        <dbReference type="ARBA" id="ARBA00008700"/>
    </source>
</evidence>
<proteinExistence type="inferred from homology"/>
<accession>A0AAP0N9Q0</accession>
<evidence type="ECO:0000256" key="2">
    <source>
        <dbReference type="ARBA" id="ARBA00022679"/>
    </source>
</evidence>
<keyword evidence="3" id="KW-1015">Disulfide bond</keyword>
<evidence type="ECO:0000256" key="3">
    <source>
        <dbReference type="ARBA" id="ARBA00023157"/>
    </source>
</evidence>
<gene>
    <name evidence="5" type="ORF">L1049_009702</name>
</gene>
<dbReference type="Gene3D" id="3.90.550.10">
    <property type="entry name" value="Spore Coat Polysaccharide Biosynthesis Protein SpsA, Chain A"/>
    <property type="match status" value="1"/>
</dbReference>
<feature type="domain" description="Glycosyl transferase 64" evidence="4">
    <location>
        <begin position="2"/>
        <end position="55"/>
    </location>
</feature>
<name>A0AAP0N9Q0_LIQFO</name>
<keyword evidence="2" id="KW-0808">Transferase</keyword>
<comment type="similarity">
    <text evidence="1">Belongs to the glycosyltransferase 64 family.</text>
</comment>
<dbReference type="Pfam" id="PF09258">
    <property type="entry name" value="Glyco_transf_64"/>
    <property type="match status" value="1"/>
</dbReference>
<evidence type="ECO:0000313" key="5">
    <source>
        <dbReference type="EMBL" id="KAK9267279.1"/>
    </source>
</evidence>
<dbReference type="Proteomes" id="UP001415857">
    <property type="component" value="Unassembled WGS sequence"/>
</dbReference>
<dbReference type="PANTHER" id="PTHR48409">
    <property type="entry name" value="GLYCOSYLTRANSFERASE FAMILY PROTEIN 64 C3"/>
    <property type="match status" value="1"/>
</dbReference>
<sequence length="59" mass="6746">MDEMRKIVDGMHNCEDILMNFVVADETNAGLILVGATKARDWGDARNNERQGLRRRGRE</sequence>
<organism evidence="5 6">
    <name type="scientific">Liquidambar formosana</name>
    <name type="common">Formosan gum</name>
    <dbReference type="NCBI Taxonomy" id="63359"/>
    <lineage>
        <taxon>Eukaryota</taxon>
        <taxon>Viridiplantae</taxon>
        <taxon>Streptophyta</taxon>
        <taxon>Embryophyta</taxon>
        <taxon>Tracheophyta</taxon>
        <taxon>Spermatophyta</taxon>
        <taxon>Magnoliopsida</taxon>
        <taxon>eudicotyledons</taxon>
        <taxon>Gunneridae</taxon>
        <taxon>Pentapetalae</taxon>
        <taxon>Saxifragales</taxon>
        <taxon>Altingiaceae</taxon>
        <taxon>Liquidambar</taxon>
    </lineage>
</organism>
<protein>
    <recommendedName>
        <fullName evidence="4">Glycosyl transferase 64 domain-containing protein</fullName>
    </recommendedName>
</protein>
<keyword evidence="6" id="KW-1185">Reference proteome</keyword>
<dbReference type="GO" id="GO:0016020">
    <property type="term" value="C:membrane"/>
    <property type="evidence" value="ECO:0007669"/>
    <property type="project" value="InterPro"/>
</dbReference>
<dbReference type="InterPro" id="IPR053318">
    <property type="entry name" value="GT64"/>
</dbReference>
<dbReference type="EMBL" id="JBBPBK010000016">
    <property type="protein sequence ID" value="KAK9267279.1"/>
    <property type="molecule type" value="Genomic_DNA"/>
</dbReference>
<evidence type="ECO:0000259" key="4">
    <source>
        <dbReference type="Pfam" id="PF09258"/>
    </source>
</evidence>
<evidence type="ECO:0000313" key="6">
    <source>
        <dbReference type="Proteomes" id="UP001415857"/>
    </source>
</evidence>
<dbReference type="GO" id="GO:0016757">
    <property type="term" value="F:glycosyltransferase activity"/>
    <property type="evidence" value="ECO:0007669"/>
    <property type="project" value="InterPro"/>
</dbReference>
<dbReference type="InterPro" id="IPR029044">
    <property type="entry name" value="Nucleotide-diphossugar_trans"/>
</dbReference>
<reference evidence="5 6" key="1">
    <citation type="journal article" date="2024" name="Plant J.">
        <title>Genome sequences and population genomics reveal climatic adaptation and genomic divergence between two closely related sweetgum species.</title>
        <authorList>
            <person name="Xu W.Q."/>
            <person name="Ren C.Q."/>
            <person name="Zhang X.Y."/>
            <person name="Comes H.P."/>
            <person name="Liu X.H."/>
            <person name="Li Y.G."/>
            <person name="Kettle C.J."/>
            <person name="Jalonen R."/>
            <person name="Gaisberger H."/>
            <person name="Ma Y.Z."/>
            <person name="Qiu Y.X."/>
        </authorList>
    </citation>
    <scope>NUCLEOTIDE SEQUENCE [LARGE SCALE GENOMIC DNA]</scope>
    <source>
        <strain evidence="5">Hangzhou</strain>
    </source>
</reference>
<dbReference type="InterPro" id="IPR015338">
    <property type="entry name" value="GT64_dom"/>
</dbReference>